<sequence>MSANKGIFRRRALLCALCCAGLAGEAAASPVLYGSLSNFDVYNDTGAETHGFEIELHGVSSADISYTFGGTYNRYGSPVMEDFAGGVFVRYRSSFDAVAGRFLDATPVPTSMSATDGHSCWSGGGAGYLGSGCEHFGLGLNQNATQTYYRWLRGDVSTGLLSAVGSNVQIAAPVWNIVPPADPVAPPVVQAVIAPEPARDRDRFGEAQWVKVFTTEIEREVELEELLSDNNVVPREQSETEIEWRIFQAAPENKKGGGGDELILEQPLAEFGDKKSIIRRYEFYEYLGQYDAEDHEALCAVDCDTPEEWEIGRYIGSQMAAANLAAAAPVPEPSTWLSMMAGLGLIGLIGRRRLS</sequence>
<proteinExistence type="predicted"/>
<evidence type="ECO:0000256" key="1">
    <source>
        <dbReference type="SAM" id="SignalP"/>
    </source>
</evidence>
<feature type="domain" description="Ice-binding protein C-terminal" evidence="2">
    <location>
        <begin position="329"/>
        <end position="353"/>
    </location>
</feature>
<dbReference type="AlphaFoldDB" id="F5RBJ4"/>
<dbReference type="STRING" id="1000565.METUNv1_01637"/>
<dbReference type="NCBIfam" id="TIGR02595">
    <property type="entry name" value="PEP_CTERM"/>
    <property type="match status" value="1"/>
</dbReference>
<dbReference type="Proteomes" id="UP000005019">
    <property type="component" value="Unassembled WGS sequence"/>
</dbReference>
<evidence type="ECO:0000259" key="2">
    <source>
        <dbReference type="Pfam" id="PF07589"/>
    </source>
</evidence>
<dbReference type="EMBL" id="AFHG01000043">
    <property type="protein sequence ID" value="EGK72165.1"/>
    <property type="molecule type" value="Genomic_DNA"/>
</dbReference>
<name>F5RBJ4_METUF</name>
<dbReference type="RefSeq" id="WP_008060624.1">
    <property type="nucleotide sequence ID" value="NZ_AFHG01000043.1"/>
</dbReference>
<evidence type="ECO:0000313" key="4">
    <source>
        <dbReference type="Proteomes" id="UP000005019"/>
    </source>
</evidence>
<dbReference type="InterPro" id="IPR013424">
    <property type="entry name" value="Ice-binding_C"/>
</dbReference>
<keyword evidence="4" id="KW-1185">Reference proteome</keyword>
<accession>F5RBJ4</accession>
<dbReference type="OrthoDB" id="259335at2"/>
<reference evidence="3 4" key="1">
    <citation type="journal article" date="2011" name="J. Bacteriol.">
        <title>Genome sequence of Methyloversatilis universalis FAM5T, a methylotrophic representative of the order Rhodocyclales.</title>
        <authorList>
            <person name="Kittichotirat W."/>
            <person name="Good N.M."/>
            <person name="Hall R."/>
            <person name="Bringel F."/>
            <person name="Lajus A."/>
            <person name="Medigue C."/>
            <person name="Smalley N.E."/>
            <person name="Beck D."/>
            <person name="Bumgarner R."/>
            <person name="Vuilleumier S."/>
            <person name="Kalyuzhnaya M.G."/>
        </authorList>
    </citation>
    <scope>NUCLEOTIDE SEQUENCE [LARGE SCALE GENOMIC DNA]</scope>
    <source>
        <strain evidence="4">ATCC BAA-1314 / JCM 13912 / FAM5</strain>
    </source>
</reference>
<feature type="chain" id="PRO_5003327145" description="Ice-binding protein C-terminal domain-containing protein" evidence="1">
    <location>
        <begin position="29"/>
        <end position="355"/>
    </location>
</feature>
<keyword evidence="1" id="KW-0732">Signal</keyword>
<dbReference type="eggNOG" id="ENOG502ZKNW">
    <property type="taxonomic scope" value="Bacteria"/>
</dbReference>
<feature type="signal peptide" evidence="1">
    <location>
        <begin position="1"/>
        <end position="28"/>
    </location>
</feature>
<protein>
    <recommendedName>
        <fullName evidence="2">Ice-binding protein C-terminal domain-containing protein</fullName>
    </recommendedName>
</protein>
<dbReference type="Pfam" id="PF07589">
    <property type="entry name" value="PEP-CTERM"/>
    <property type="match status" value="1"/>
</dbReference>
<evidence type="ECO:0000313" key="3">
    <source>
        <dbReference type="EMBL" id="EGK72165.1"/>
    </source>
</evidence>
<organism evidence="3 4">
    <name type="scientific">Methyloversatilis universalis (strain ATCC BAA-1314 / DSM 25237 / JCM 13912 / CCUG 52030 / FAM5)</name>
    <dbReference type="NCBI Taxonomy" id="1000565"/>
    <lineage>
        <taxon>Bacteria</taxon>
        <taxon>Pseudomonadati</taxon>
        <taxon>Pseudomonadota</taxon>
        <taxon>Betaproteobacteria</taxon>
        <taxon>Nitrosomonadales</taxon>
        <taxon>Sterolibacteriaceae</taxon>
        <taxon>Methyloversatilis</taxon>
    </lineage>
</organism>
<comment type="caution">
    <text evidence="3">The sequence shown here is derived from an EMBL/GenBank/DDBJ whole genome shotgun (WGS) entry which is preliminary data.</text>
</comment>
<gene>
    <name evidence="3" type="ORF">METUNv1_01637</name>
</gene>